<proteinExistence type="predicted"/>
<reference evidence="2" key="2">
    <citation type="submission" date="2025-09" db="UniProtKB">
        <authorList>
            <consortium name="Ensembl"/>
        </authorList>
    </citation>
    <scope>IDENTIFICATION</scope>
</reference>
<organism evidence="2 3">
    <name type="scientific">Chinchilla lanigera</name>
    <name type="common">Long-tailed chinchilla</name>
    <name type="synonym">Chinchilla villidera</name>
    <dbReference type="NCBI Taxonomy" id="34839"/>
    <lineage>
        <taxon>Eukaryota</taxon>
        <taxon>Metazoa</taxon>
        <taxon>Chordata</taxon>
        <taxon>Craniata</taxon>
        <taxon>Vertebrata</taxon>
        <taxon>Euteleostomi</taxon>
        <taxon>Mammalia</taxon>
        <taxon>Eutheria</taxon>
        <taxon>Euarchontoglires</taxon>
        <taxon>Glires</taxon>
        <taxon>Rodentia</taxon>
        <taxon>Hystricomorpha</taxon>
        <taxon>Chinchillidae</taxon>
        <taxon>Chinchilla</taxon>
    </lineage>
</organism>
<accession>A0A8C2VVW4</accession>
<reference evidence="2" key="1">
    <citation type="submission" date="2025-08" db="UniProtKB">
        <authorList>
            <consortium name="Ensembl"/>
        </authorList>
    </citation>
    <scope>IDENTIFICATION</scope>
</reference>
<feature type="compositionally biased region" description="Polar residues" evidence="1">
    <location>
        <begin position="1"/>
        <end position="15"/>
    </location>
</feature>
<evidence type="ECO:0000313" key="2">
    <source>
        <dbReference type="Ensembl" id="ENSCLAP00000020457.1"/>
    </source>
</evidence>
<keyword evidence="3" id="KW-1185">Reference proteome</keyword>
<evidence type="ECO:0000313" key="3">
    <source>
        <dbReference type="Proteomes" id="UP000694398"/>
    </source>
</evidence>
<dbReference type="Ensembl" id="ENSCLAT00000020655.1">
    <property type="protein sequence ID" value="ENSCLAP00000020457.1"/>
    <property type="gene ID" value="ENSCLAG00000014019.1"/>
</dbReference>
<sequence>SVSSEPNTMASSSPSHPVPRPQPRK</sequence>
<dbReference type="Proteomes" id="UP000694398">
    <property type="component" value="Unassembled WGS sequence"/>
</dbReference>
<feature type="compositionally biased region" description="Pro residues" evidence="1">
    <location>
        <begin position="16"/>
        <end position="25"/>
    </location>
</feature>
<protein>
    <submittedName>
        <fullName evidence="2">Uncharacterized protein</fullName>
    </submittedName>
</protein>
<name>A0A8C2VVW4_CHILA</name>
<dbReference type="AlphaFoldDB" id="A0A8C2VVW4"/>
<feature type="region of interest" description="Disordered" evidence="1">
    <location>
        <begin position="1"/>
        <end position="25"/>
    </location>
</feature>
<evidence type="ECO:0000256" key="1">
    <source>
        <dbReference type="SAM" id="MobiDB-lite"/>
    </source>
</evidence>